<dbReference type="STRING" id="287986.DV20_27540"/>
<name>A0A066TUU4_9PSEU</name>
<evidence type="ECO:0000313" key="1">
    <source>
        <dbReference type="EMBL" id="KDN18966.1"/>
    </source>
</evidence>
<comment type="caution">
    <text evidence="1">The sequence shown here is derived from an EMBL/GenBank/DDBJ whole genome shotgun (WGS) entry which is preliminary data.</text>
</comment>
<dbReference type="EMBL" id="JMQI01000058">
    <property type="protein sequence ID" value="KDN18966.1"/>
    <property type="molecule type" value="Genomic_DNA"/>
</dbReference>
<protein>
    <submittedName>
        <fullName evidence="1">Uncharacterized protein</fullName>
    </submittedName>
</protein>
<reference evidence="1 2" key="1">
    <citation type="submission" date="2014-05" db="EMBL/GenBank/DDBJ databases">
        <title>Draft genome sequence of Amycolatopsis rifamycinica DSM 46095.</title>
        <authorList>
            <person name="Lal R."/>
            <person name="Saxena A."/>
            <person name="Kumari R."/>
            <person name="Mukherjee U."/>
            <person name="Singh P."/>
            <person name="Sangwan N."/>
            <person name="Mahato N.K."/>
        </authorList>
    </citation>
    <scope>NUCLEOTIDE SEQUENCE [LARGE SCALE GENOMIC DNA]</scope>
    <source>
        <strain evidence="1 2">DSM 46095</strain>
    </source>
</reference>
<sequence length="359" mass="39831">MTFLRMDIPDGPLAGRPVRSRMDGVHPVHGRVLALQRAAGNAATTSALGTVQRSVVDEIARMKPDQLVVALQELNPKAAATNLWVTVDGKPVTELISRPAGFESLWPIQSGRGPHAEERFAQGVMPLLAARQPRYILLEITKSPCPSCTALLSQLVGEHPGTRFELHMLGLYPGAGEAEGERGAATRPEDLAELERKLQAKLLDLRAVIDRLTDEQWRKRFKYPKHTKIPIGTRIAALKFARSVHTTMVEARLKLGERQDQTAYGAKLKDLEDKFAELAAFLTAKKADATASARHEPYPAHETGRPTPAAETVTDLDRWTAIKAECPDLQLSEQTYGEYFLYSSHRAFTWFYVHNSLPE</sequence>
<keyword evidence="2" id="KW-1185">Reference proteome</keyword>
<accession>A0A066TUU4</accession>
<proteinExistence type="predicted"/>
<organism evidence="1 2">
    <name type="scientific">Amycolatopsis rifamycinica</name>
    <dbReference type="NCBI Taxonomy" id="287986"/>
    <lineage>
        <taxon>Bacteria</taxon>
        <taxon>Bacillati</taxon>
        <taxon>Actinomycetota</taxon>
        <taxon>Actinomycetes</taxon>
        <taxon>Pseudonocardiales</taxon>
        <taxon>Pseudonocardiaceae</taxon>
        <taxon>Amycolatopsis</taxon>
    </lineage>
</organism>
<dbReference type="Proteomes" id="UP000027345">
    <property type="component" value="Unassembled WGS sequence"/>
</dbReference>
<dbReference type="Gene3D" id="3.40.140.10">
    <property type="entry name" value="Cytidine Deaminase, domain 2"/>
    <property type="match status" value="1"/>
</dbReference>
<gene>
    <name evidence="1" type="ORF">DV20_27540</name>
</gene>
<evidence type="ECO:0000313" key="2">
    <source>
        <dbReference type="Proteomes" id="UP000027345"/>
    </source>
</evidence>
<dbReference type="AlphaFoldDB" id="A0A066TUU4"/>